<feature type="compositionally biased region" description="Polar residues" evidence="1">
    <location>
        <begin position="194"/>
        <end position="203"/>
    </location>
</feature>
<feature type="compositionally biased region" description="Low complexity" evidence="1">
    <location>
        <begin position="179"/>
        <end position="193"/>
    </location>
</feature>
<proteinExistence type="predicted"/>
<accession>A0A8H5HEY1</accession>
<protein>
    <submittedName>
        <fullName evidence="3">Uncharacterized protein</fullName>
    </submittedName>
</protein>
<evidence type="ECO:0000313" key="4">
    <source>
        <dbReference type="Proteomes" id="UP000565441"/>
    </source>
</evidence>
<name>A0A8H5HEY1_9AGAR</name>
<evidence type="ECO:0000256" key="1">
    <source>
        <dbReference type="SAM" id="MobiDB-lite"/>
    </source>
</evidence>
<feature type="region of interest" description="Disordered" evidence="1">
    <location>
        <begin position="179"/>
        <end position="203"/>
    </location>
</feature>
<dbReference type="Gene3D" id="2.60.120.260">
    <property type="entry name" value="Galactose-binding domain-like"/>
    <property type="match status" value="1"/>
</dbReference>
<sequence length="230" mass="24066">MLMLYPTISSSITFLSLVAISYAQHNVIVNNTSPLIQYEGNAADAPICRIENGTIVGGSPGCYNFASPCTDGVTMGQGGSGAASFSFKGSAVYITSALHNLSPIYTVTLDGKSTDVDGARESGPFICSTLFAQEGLDPSMVHQVRLNIKGPSPTRNQSIPDSDQRFGFSLISFTYTEGGTDNNATDGTDATTTKDASVPTTPSSGARALGLSCEMMFGLLVIAWSTFILS</sequence>
<keyword evidence="2" id="KW-0732">Signal</keyword>
<dbReference type="Proteomes" id="UP000565441">
    <property type="component" value="Unassembled WGS sequence"/>
</dbReference>
<feature type="signal peptide" evidence="2">
    <location>
        <begin position="1"/>
        <end position="23"/>
    </location>
</feature>
<feature type="chain" id="PRO_5033985958" evidence="2">
    <location>
        <begin position="24"/>
        <end position="230"/>
    </location>
</feature>
<dbReference type="OrthoDB" id="2984396at2759"/>
<organism evidence="3 4">
    <name type="scientific">Tricholomella constricta</name>
    <dbReference type="NCBI Taxonomy" id="117010"/>
    <lineage>
        <taxon>Eukaryota</taxon>
        <taxon>Fungi</taxon>
        <taxon>Dikarya</taxon>
        <taxon>Basidiomycota</taxon>
        <taxon>Agaricomycotina</taxon>
        <taxon>Agaricomycetes</taxon>
        <taxon>Agaricomycetidae</taxon>
        <taxon>Agaricales</taxon>
        <taxon>Tricholomatineae</taxon>
        <taxon>Lyophyllaceae</taxon>
        <taxon>Tricholomella</taxon>
    </lineage>
</organism>
<gene>
    <name evidence="3" type="ORF">D9615_004233</name>
</gene>
<comment type="caution">
    <text evidence="3">The sequence shown here is derived from an EMBL/GenBank/DDBJ whole genome shotgun (WGS) entry which is preliminary data.</text>
</comment>
<dbReference type="EMBL" id="JAACJP010000009">
    <property type="protein sequence ID" value="KAF5382077.1"/>
    <property type="molecule type" value="Genomic_DNA"/>
</dbReference>
<evidence type="ECO:0000313" key="3">
    <source>
        <dbReference type="EMBL" id="KAF5382077.1"/>
    </source>
</evidence>
<dbReference type="AlphaFoldDB" id="A0A8H5HEY1"/>
<reference evidence="3 4" key="1">
    <citation type="journal article" date="2020" name="ISME J.">
        <title>Uncovering the hidden diversity of litter-decomposition mechanisms in mushroom-forming fungi.</title>
        <authorList>
            <person name="Floudas D."/>
            <person name="Bentzer J."/>
            <person name="Ahren D."/>
            <person name="Johansson T."/>
            <person name="Persson P."/>
            <person name="Tunlid A."/>
        </authorList>
    </citation>
    <scope>NUCLEOTIDE SEQUENCE [LARGE SCALE GENOMIC DNA]</scope>
    <source>
        <strain evidence="3 4">CBS 661.87</strain>
    </source>
</reference>
<keyword evidence="4" id="KW-1185">Reference proteome</keyword>
<evidence type="ECO:0000256" key="2">
    <source>
        <dbReference type="SAM" id="SignalP"/>
    </source>
</evidence>